<gene>
    <name evidence="2" type="ORF">WPS_11620</name>
</gene>
<organism evidence="2 3">
    <name type="scientific">Vulcanimicrobium alpinum</name>
    <dbReference type="NCBI Taxonomy" id="3016050"/>
    <lineage>
        <taxon>Bacteria</taxon>
        <taxon>Bacillati</taxon>
        <taxon>Vulcanimicrobiota</taxon>
        <taxon>Vulcanimicrobiia</taxon>
        <taxon>Vulcanimicrobiales</taxon>
        <taxon>Vulcanimicrobiaceae</taxon>
        <taxon>Vulcanimicrobium</taxon>
    </lineage>
</organism>
<dbReference type="KEGG" id="vab:WPS_11620"/>
<sequence>MQYRSEKELPTTMSEPETVQPNEQPAEQEYNRRRGPRRTSSGEVAADRRQNDRRTSVPGVNGLLKAIVSLEEEASETPPEA</sequence>
<evidence type="ECO:0000256" key="1">
    <source>
        <dbReference type="SAM" id="MobiDB-lite"/>
    </source>
</evidence>
<dbReference type="AlphaFoldDB" id="A0AAN1XWL1"/>
<accession>A0AAN1XWL1</accession>
<keyword evidence="3" id="KW-1185">Reference proteome</keyword>
<dbReference type="EMBL" id="AP025523">
    <property type="protein sequence ID" value="BDE05886.1"/>
    <property type="molecule type" value="Genomic_DNA"/>
</dbReference>
<reference evidence="2 3" key="1">
    <citation type="journal article" date="2022" name="ISME Commun">
        <title>Vulcanimicrobium alpinus gen. nov. sp. nov., the first cultivated representative of the candidate phylum 'Eremiobacterota', is a metabolically versatile aerobic anoxygenic phototroph.</title>
        <authorList>
            <person name="Yabe S."/>
            <person name="Muto K."/>
            <person name="Abe K."/>
            <person name="Yokota A."/>
            <person name="Staudigel H."/>
            <person name="Tebo B.M."/>
        </authorList>
    </citation>
    <scope>NUCLEOTIDE SEQUENCE [LARGE SCALE GENOMIC DNA]</scope>
    <source>
        <strain evidence="2 3">WC8-2</strain>
    </source>
</reference>
<evidence type="ECO:0000313" key="3">
    <source>
        <dbReference type="Proteomes" id="UP001317532"/>
    </source>
</evidence>
<dbReference type="Proteomes" id="UP001317532">
    <property type="component" value="Chromosome"/>
</dbReference>
<feature type="compositionally biased region" description="Basic and acidic residues" evidence="1">
    <location>
        <begin position="45"/>
        <end position="55"/>
    </location>
</feature>
<dbReference type="RefSeq" id="WP_317996897.1">
    <property type="nucleotide sequence ID" value="NZ_AP025523.1"/>
</dbReference>
<feature type="region of interest" description="Disordered" evidence="1">
    <location>
        <begin position="1"/>
        <end position="60"/>
    </location>
</feature>
<proteinExistence type="predicted"/>
<protein>
    <submittedName>
        <fullName evidence="2">Uncharacterized protein</fullName>
    </submittedName>
</protein>
<evidence type="ECO:0000313" key="2">
    <source>
        <dbReference type="EMBL" id="BDE05886.1"/>
    </source>
</evidence>
<feature type="compositionally biased region" description="Polar residues" evidence="1">
    <location>
        <begin position="11"/>
        <end position="25"/>
    </location>
</feature>
<name>A0AAN1XWL1_UNVUL</name>